<gene>
    <name evidence="2" type="ORF">g.9756</name>
</gene>
<sequence>MVSNFFSTLESNLLQKKPFENRARIAAVFAVRARPNVWNKCVVVSDSKKKLDENKNIHRQRQGGRGNLFSLTLQSLRPEVVVVVVVVVVDEHTFPFSACSARTIVYSVYIILLYYYVCFSLQFFAFFSWSERTYIGILLCAVQWHKNTNHIGTTS</sequence>
<name>A0A2S2PAX5_SCHGA</name>
<evidence type="ECO:0000313" key="2">
    <source>
        <dbReference type="EMBL" id="MBY26599.1"/>
    </source>
</evidence>
<keyword evidence="1" id="KW-1133">Transmembrane helix</keyword>
<reference evidence="2" key="1">
    <citation type="submission" date="2018-04" db="EMBL/GenBank/DDBJ databases">
        <title>Transcriptome of Schizaphis graminum biotype I.</title>
        <authorList>
            <person name="Scully E.D."/>
            <person name="Geib S.M."/>
            <person name="Palmer N.A."/>
            <person name="Koch K."/>
            <person name="Bradshaw J."/>
            <person name="Heng-Moss T."/>
            <person name="Sarath G."/>
        </authorList>
    </citation>
    <scope>NUCLEOTIDE SEQUENCE</scope>
</reference>
<keyword evidence="1" id="KW-0472">Membrane</keyword>
<organism evidence="2">
    <name type="scientific">Schizaphis graminum</name>
    <name type="common">Green bug aphid</name>
    <dbReference type="NCBI Taxonomy" id="13262"/>
    <lineage>
        <taxon>Eukaryota</taxon>
        <taxon>Metazoa</taxon>
        <taxon>Ecdysozoa</taxon>
        <taxon>Arthropoda</taxon>
        <taxon>Hexapoda</taxon>
        <taxon>Insecta</taxon>
        <taxon>Pterygota</taxon>
        <taxon>Neoptera</taxon>
        <taxon>Paraneoptera</taxon>
        <taxon>Hemiptera</taxon>
        <taxon>Sternorrhyncha</taxon>
        <taxon>Aphidomorpha</taxon>
        <taxon>Aphidoidea</taxon>
        <taxon>Aphididae</taxon>
        <taxon>Aphidini</taxon>
        <taxon>Schizaphis</taxon>
    </lineage>
</organism>
<accession>A0A2S2PAX5</accession>
<evidence type="ECO:0000256" key="1">
    <source>
        <dbReference type="SAM" id="Phobius"/>
    </source>
</evidence>
<dbReference type="EMBL" id="GGMR01013980">
    <property type="protein sequence ID" value="MBY26599.1"/>
    <property type="molecule type" value="Transcribed_RNA"/>
</dbReference>
<feature type="transmembrane region" description="Helical" evidence="1">
    <location>
        <begin position="104"/>
        <end position="127"/>
    </location>
</feature>
<protein>
    <submittedName>
        <fullName evidence="2">Uncharacterized protein</fullName>
    </submittedName>
</protein>
<keyword evidence="1" id="KW-0812">Transmembrane</keyword>
<proteinExistence type="predicted"/>
<dbReference type="AlphaFoldDB" id="A0A2S2PAX5"/>